<dbReference type="STRING" id="471704.A0A151JB66"/>
<protein>
    <submittedName>
        <fullName evidence="2">Uncharacterized protein</fullName>
    </submittedName>
</protein>
<sequence>WSWDEEREELRDGRGRKWGKGGKSEVGERTGLGNKDRDFYDKLKEWDAMVLMETWVEKKGGKYLKENLPEGYVWRVQEAKRKNKKGRTMGGMLLGIRKKLYMREEGRKEEEGVMTGMLKVERNKVRMVGVYINIEWKLESLAKWKEGKKRG</sequence>
<dbReference type="AlphaFoldDB" id="A0A151JB66"/>
<reference evidence="2 3" key="1">
    <citation type="submission" date="2015-09" db="EMBL/GenBank/DDBJ databases">
        <title>Trachymyrmex cornetzi WGS genome.</title>
        <authorList>
            <person name="Nygaard S."/>
            <person name="Hu H."/>
            <person name="Boomsma J."/>
            <person name="Zhang G."/>
        </authorList>
    </citation>
    <scope>NUCLEOTIDE SEQUENCE [LARGE SCALE GENOMIC DNA]</scope>
    <source>
        <strain evidence="2">Tcor2-1</strain>
        <tissue evidence="2">Whole body</tissue>
    </source>
</reference>
<name>A0A151JB66_9HYME</name>
<feature type="region of interest" description="Disordered" evidence="1">
    <location>
        <begin position="1"/>
        <end position="31"/>
    </location>
</feature>
<dbReference type="EMBL" id="KQ979180">
    <property type="protein sequence ID" value="KYN22356.1"/>
    <property type="molecule type" value="Genomic_DNA"/>
</dbReference>
<accession>A0A151JB66</accession>
<feature type="non-terminal residue" evidence="2">
    <location>
        <position position="1"/>
    </location>
</feature>
<feature type="compositionally biased region" description="Basic and acidic residues" evidence="1">
    <location>
        <begin position="22"/>
        <end position="31"/>
    </location>
</feature>
<proteinExistence type="predicted"/>
<dbReference type="Proteomes" id="UP000078492">
    <property type="component" value="Unassembled WGS sequence"/>
</dbReference>
<evidence type="ECO:0000256" key="1">
    <source>
        <dbReference type="SAM" id="MobiDB-lite"/>
    </source>
</evidence>
<evidence type="ECO:0000313" key="2">
    <source>
        <dbReference type="EMBL" id="KYN22356.1"/>
    </source>
</evidence>
<keyword evidence="3" id="KW-1185">Reference proteome</keyword>
<organism evidence="2 3">
    <name type="scientific">Trachymyrmex cornetzi</name>
    <dbReference type="NCBI Taxonomy" id="471704"/>
    <lineage>
        <taxon>Eukaryota</taxon>
        <taxon>Metazoa</taxon>
        <taxon>Ecdysozoa</taxon>
        <taxon>Arthropoda</taxon>
        <taxon>Hexapoda</taxon>
        <taxon>Insecta</taxon>
        <taxon>Pterygota</taxon>
        <taxon>Neoptera</taxon>
        <taxon>Endopterygota</taxon>
        <taxon>Hymenoptera</taxon>
        <taxon>Apocrita</taxon>
        <taxon>Aculeata</taxon>
        <taxon>Formicoidea</taxon>
        <taxon>Formicidae</taxon>
        <taxon>Myrmicinae</taxon>
        <taxon>Trachymyrmex</taxon>
    </lineage>
</organism>
<gene>
    <name evidence="2" type="ORF">ALC57_05247</name>
</gene>
<evidence type="ECO:0000313" key="3">
    <source>
        <dbReference type="Proteomes" id="UP000078492"/>
    </source>
</evidence>